<dbReference type="GO" id="GO:0004854">
    <property type="term" value="F:xanthine dehydrogenase activity"/>
    <property type="evidence" value="ECO:0007669"/>
    <property type="project" value="UniProtKB-EC"/>
</dbReference>
<dbReference type="AlphaFoldDB" id="A0A4P2VP28"/>
<dbReference type="PROSITE" id="PS51387">
    <property type="entry name" value="FAD_PCMH"/>
    <property type="match status" value="1"/>
</dbReference>
<accession>A0A4P2VP28</accession>
<dbReference type="FunFam" id="3.30.465.10:FF:000017">
    <property type="entry name" value="Xanthine dehydrogenase, FAD binding subunit"/>
    <property type="match status" value="1"/>
</dbReference>
<proteinExistence type="predicted"/>
<evidence type="ECO:0000256" key="3">
    <source>
        <dbReference type="ARBA" id="ARBA00023002"/>
    </source>
</evidence>
<keyword evidence="3 5" id="KW-0560">Oxidoreductase</keyword>
<evidence type="ECO:0000256" key="1">
    <source>
        <dbReference type="ARBA" id="ARBA00022630"/>
    </source>
</evidence>
<dbReference type="Proteomes" id="UP000509448">
    <property type="component" value="Chromosome"/>
</dbReference>
<dbReference type="GO" id="GO:0071949">
    <property type="term" value="F:FAD binding"/>
    <property type="evidence" value="ECO:0007669"/>
    <property type="project" value="InterPro"/>
</dbReference>
<sequence length="288" mass="30964">MRLRSEYEVLRPRSLEEALKELSGRRDDVRVVAGATDVSVQLRSGAMAERELMDISGLRELRYVREVDGWIEIGALATFSDIARSEVIRAAAPILARAALSVGSPQIRNLATLAGNLCTASPAGDGIPPLLVLGAVVQLSSSRGAREIPAEEFILGPHRTAREGDELLTSVRVKPQPQGYRWFLEKLGLRSANAVSVASVSGLVRLGADGRTVEDARIALGAVAPTVIRARRAEEALMGRELDEEIMWDTAEAAAAESSPITDVRGSAAYRRMAVAGLLYRALSEVAR</sequence>
<dbReference type="SUPFAM" id="SSF55447">
    <property type="entry name" value="CO dehydrogenase flavoprotein C-terminal domain-like"/>
    <property type="match status" value="1"/>
</dbReference>
<dbReference type="KEGG" id="ccai:NAS2_1266"/>
<evidence type="ECO:0000256" key="2">
    <source>
        <dbReference type="ARBA" id="ARBA00022827"/>
    </source>
</evidence>
<evidence type="ECO:0000313" key="6">
    <source>
        <dbReference type="Proteomes" id="UP000509448"/>
    </source>
</evidence>
<dbReference type="OrthoDB" id="19205at2157"/>
<organism evidence="5 6">
    <name type="scientific">Conexivisphaera calida</name>
    <dbReference type="NCBI Taxonomy" id="1874277"/>
    <lineage>
        <taxon>Archaea</taxon>
        <taxon>Nitrososphaerota</taxon>
        <taxon>Conexivisphaeria</taxon>
        <taxon>Conexivisphaerales</taxon>
        <taxon>Conexivisphaeraceae</taxon>
        <taxon>Conexivisphaera</taxon>
    </lineage>
</organism>
<dbReference type="Pfam" id="PF03450">
    <property type="entry name" value="CO_deh_flav_C"/>
    <property type="match status" value="1"/>
</dbReference>
<keyword evidence="6" id="KW-1185">Reference proteome</keyword>
<name>A0A4P2VP28_9ARCH</name>
<dbReference type="InterPro" id="IPR016169">
    <property type="entry name" value="FAD-bd_PCMH_sub2"/>
</dbReference>
<dbReference type="InterPro" id="IPR036683">
    <property type="entry name" value="CO_DH_flav_C_dom_sf"/>
</dbReference>
<dbReference type="InterPro" id="IPR016166">
    <property type="entry name" value="FAD-bd_PCMH"/>
</dbReference>
<evidence type="ECO:0000259" key="4">
    <source>
        <dbReference type="PROSITE" id="PS51387"/>
    </source>
</evidence>
<dbReference type="PANTHER" id="PTHR42659">
    <property type="entry name" value="XANTHINE DEHYDROGENASE SUBUNIT C-RELATED"/>
    <property type="match status" value="1"/>
</dbReference>
<dbReference type="InterPro" id="IPR005107">
    <property type="entry name" value="CO_DH_flav_C"/>
</dbReference>
<dbReference type="Pfam" id="PF00941">
    <property type="entry name" value="FAD_binding_5"/>
    <property type="match status" value="1"/>
</dbReference>
<dbReference type="InterPro" id="IPR036318">
    <property type="entry name" value="FAD-bd_PCMH-like_sf"/>
</dbReference>
<dbReference type="Gene3D" id="3.30.43.10">
    <property type="entry name" value="Uridine Diphospho-n-acetylenolpyruvylglucosamine Reductase, domain 2"/>
    <property type="match status" value="1"/>
</dbReference>
<protein>
    <submittedName>
        <fullName evidence="5">Xanthine dehydrogenase, FAD binding subunit</fullName>
        <ecNumber evidence="5">1.17.1.4</ecNumber>
    </submittedName>
</protein>
<feature type="domain" description="FAD-binding PCMH-type" evidence="4">
    <location>
        <begin position="2"/>
        <end position="178"/>
    </location>
</feature>
<keyword evidence="2" id="KW-0274">FAD</keyword>
<keyword evidence="1" id="KW-0285">Flavoprotein</keyword>
<dbReference type="SMART" id="SM01092">
    <property type="entry name" value="CO_deh_flav_C"/>
    <property type="match status" value="1"/>
</dbReference>
<dbReference type="SUPFAM" id="SSF56176">
    <property type="entry name" value="FAD-binding/transporter-associated domain-like"/>
    <property type="match status" value="1"/>
</dbReference>
<gene>
    <name evidence="5" type="ORF">NAS2_1266</name>
</gene>
<dbReference type="InterPro" id="IPR002346">
    <property type="entry name" value="Mopterin_DH_FAD-bd"/>
</dbReference>
<dbReference type="PANTHER" id="PTHR42659:SF2">
    <property type="entry name" value="XANTHINE DEHYDROGENASE SUBUNIT C-RELATED"/>
    <property type="match status" value="1"/>
</dbReference>
<dbReference type="Gene3D" id="3.30.465.10">
    <property type="match status" value="1"/>
</dbReference>
<dbReference type="InterPro" id="IPR016167">
    <property type="entry name" value="FAD-bd_PCMH_sub1"/>
</dbReference>
<dbReference type="InterPro" id="IPR051312">
    <property type="entry name" value="Diverse_Substr_Oxidored"/>
</dbReference>
<dbReference type="RefSeq" id="WP_174448867.1">
    <property type="nucleotide sequence ID" value="NZ_AP018732.1"/>
</dbReference>
<dbReference type="EMBL" id="AP018732">
    <property type="protein sequence ID" value="BBE42655.1"/>
    <property type="molecule type" value="Genomic_DNA"/>
</dbReference>
<dbReference type="Gene3D" id="3.30.390.50">
    <property type="entry name" value="CO dehydrogenase flavoprotein, C-terminal domain"/>
    <property type="match status" value="1"/>
</dbReference>
<dbReference type="GeneID" id="55585079"/>
<evidence type="ECO:0000313" key="5">
    <source>
        <dbReference type="EMBL" id="BBE42655.1"/>
    </source>
</evidence>
<reference evidence="5 6" key="1">
    <citation type="journal article" date="2019" name="ISME J.">
        <title>Isolation and characterization of a thermophilic sulfur- and iron-reducing thaumarchaeote from a terrestrial acidic hot spring.</title>
        <authorList>
            <person name="Kato S."/>
            <person name="Itoh T."/>
            <person name="Yuki M."/>
            <person name="Nagamori M."/>
            <person name="Ohnishi M."/>
            <person name="Uematsu K."/>
            <person name="Suzuki K."/>
            <person name="Takashina T."/>
            <person name="Ohkuma M."/>
        </authorList>
    </citation>
    <scope>NUCLEOTIDE SEQUENCE [LARGE SCALE GENOMIC DNA]</scope>
    <source>
        <strain evidence="5 6">NAS-02</strain>
    </source>
</reference>
<dbReference type="EC" id="1.17.1.4" evidence="5"/>